<dbReference type="Gene3D" id="1.10.4080.10">
    <property type="entry name" value="ADP-ribosylation/Crystallin J1"/>
    <property type="match status" value="1"/>
</dbReference>
<dbReference type="EMBL" id="PDLO01000001">
    <property type="protein sequence ID" value="PHL00163.1"/>
    <property type="molecule type" value="Genomic_DNA"/>
</dbReference>
<evidence type="ECO:0000313" key="1">
    <source>
        <dbReference type="EMBL" id="PHL00163.1"/>
    </source>
</evidence>
<dbReference type="Pfam" id="PF03747">
    <property type="entry name" value="ADP_ribosyl_GH"/>
    <property type="match status" value="1"/>
</dbReference>
<gene>
    <name evidence="1" type="ORF">CGL56_03740</name>
</gene>
<dbReference type="InterPro" id="IPR005502">
    <property type="entry name" value="Ribosyl_crysJ1"/>
</dbReference>
<sequence>MVGGTFGLPAQTPVECEPEFLEKEYRPRPTDLILSRADYQNRLYGFWLGQCIANWTGLVTEMDKVGNVGEVRTGAFYTRADWGQPDQPSIWAEGVPSDLSPTIDFVFRGEDEVWGADDDTDIEYMYQRLLARHDTSFLTPAMIREGWLRHIRHEEENYLWVSNQRALDLMLEGMLPPATGNPANNEHYAMIDAQLTTEIFGFFAPGRPALARRMAYLPIRTVARGNAAHISEFYVTMYSLAAALPSSIPVRERVQAVATAARTILPDTSYAARMYDFVREQYTSGVPWEAARDSIYERYQVRQEDGYEITSQNLYCNGCFAAGINFAASLVSLFYGEGDLKETIKIGTLAGWDSDNPTATWGGLLGFMLGRNGVEEAFGRRFSDRFNIHRTRQNFEGDGIDTFDRMAAEGVRIIDRVVVEEMGGGVDCEEGRWYIPRPE</sequence>
<protein>
    <submittedName>
        <fullName evidence="1">Heme biosynthesis protein HemY</fullName>
    </submittedName>
</protein>
<dbReference type="SUPFAM" id="SSF101478">
    <property type="entry name" value="ADP-ribosylglycohydrolase"/>
    <property type="match status" value="1"/>
</dbReference>
<dbReference type="InterPro" id="IPR036705">
    <property type="entry name" value="Ribosyl_crysJ1_sf"/>
</dbReference>
<evidence type="ECO:0000313" key="2">
    <source>
        <dbReference type="Proteomes" id="UP000226437"/>
    </source>
</evidence>
<reference evidence="1 2" key="1">
    <citation type="submission" date="2017-10" db="EMBL/GenBank/DDBJ databases">
        <title>The draft genome sequence of Lewinella marina KCTC 32374.</title>
        <authorList>
            <person name="Wang K."/>
        </authorList>
    </citation>
    <scope>NUCLEOTIDE SEQUENCE [LARGE SCALE GENOMIC DNA]</scope>
    <source>
        <strain evidence="1 2">MKG-38</strain>
    </source>
</reference>
<organism evidence="1 2">
    <name type="scientific">Neolewinella marina</name>
    <dbReference type="NCBI Taxonomy" id="438751"/>
    <lineage>
        <taxon>Bacteria</taxon>
        <taxon>Pseudomonadati</taxon>
        <taxon>Bacteroidota</taxon>
        <taxon>Saprospiria</taxon>
        <taxon>Saprospirales</taxon>
        <taxon>Lewinellaceae</taxon>
        <taxon>Neolewinella</taxon>
    </lineage>
</organism>
<keyword evidence="2" id="KW-1185">Reference proteome</keyword>
<accession>A0A2G0CJL3</accession>
<name>A0A2G0CJL3_9BACT</name>
<dbReference type="AlphaFoldDB" id="A0A2G0CJL3"/>
<comment type="caution">
    <text evidence="1">The sequence shown here is derived from an EMBL/GenBank/DDBJ whole genome shotgun (WGS) entry which is preliminary data.</text>
</comment>
<dbReference type="OrthoDB" id="9761704at2"/>
<dbReference type="Proteomes" id="UP000226437">
    <property type="component" value="Unassembled WGS sequence"/>
</dbReference>
<proteinExistence type="predicted"/>